<feature type="domain" description="Nudix hydrolase" evidence="12">
    <location>
        <begin position="38"/>
        <end position="170"/>
    </location>
</feature>
<organism evidence="13">
    <name type="scientific">Caldithrix abyssi</name>
    <dbReference type="NCBI Taxonomy" id="187145"/>
    <lineage>
        <taxon>Bacteria</taxon>
        <taxon>Pseudomonadati</taxon>
        <taxon>Calditrichota</taxon>
        <taxon>Calditrichia</taxon>
        <taxon>Calditrichales</taxon>
        <taxon>Calditrichaceae</taxon>
        <taxon>Caldithrix</taxon>
    </lineage>
</organism>
<protein>
    <recommendedName>
        <fullName evidence="3 10">Isopentenyl-diphosphate delta-isomerase</fullName>
        <ecNumber evidence="3 10">5.3.3.2</ecNumber>
    </recommendedName>
</protein>
<dbReference type="Gene3D" id="3.90.79.10">
    <property type="entry name" value="Nucleoside Triphosphate Pyrophosphohydrolase"/>
    <property type="match status" value="1"/>
</dbReference>
<comment type="caution">
    <text evidence="13">The sequence shown here is derived from an EMBL/GenBank/DDBJ whole genome shotgun (WGS) entry which is preliminary data.</text>
</comment>
<dbReference type="HAMAP" id="MF_00202">
    <property type="entry name" value="Idi"/>
    <property type="match status" value="1"/>
</dbReference>
<evidence type="ECO:0000256" key="11">
    <source>
        <dbReference type="PIRSR" id="PIRSR018427-1"/>
    </source>
</evidence>
<dbReference type="EMBL" id="DRLD01000309">
    <property type="protein sequence ID" value="HED11236.1"/>
    <property type="molecule type" value="Genomic_DNA"/>
</dbReference>
<evidence type="ECO:0000256" key="1">
    <source>
        <dbReference type="ARBA" id="ARBA00004826"/>
    </source>
</evidence>
<dbReference type="Pfam" id="PF00293">
    <property type="entry name" value="NUDIX"/>
    <property type="match status" value="1"/>
</dbReference>
<comment type="pathway">
    <text evidence="1">Isoprenoid biosynthesis; dimethylallyl diphosphate biosynthesis; dimethylallyl diphosphate from isopentenyl diphosphate: step 1/1.</text>
</comment>
<dbReference type="AlphaFoldDB" id="A0A7V1PVQ7"/>
<dbReference type="InterPro" id="IPR000086">
    <property type="entry name" value="NUDIX_hydrolase_dom"/>
</dbReference>
<proteinExistence type="inferred from homology"/>
<dbReference type="GO" id="GO:0009240">
    <property type="term" value="P:isopentenyl diphosphate biosynthetic process"/>
    <property type="evidence" value="ECO:0007669"/>
    <property type="project" value="TreeGrafter"/>
</dbReference>
<evidence type="ECO:0000256" key="6">
    <source>
        <dbReference type="ARBA" id="ARBA00022842"/>
    </source>
</evidence>
<accession>A0A7V1PVQ7</accession>
<evidence type="ECO:0000313" key="13">
    <source>
        <dbReference type="EMBL" id="HED11236.1"/>
    </source>
</evidence>
<name>A0A7V1PVQ7_CALAY</name>
<evidence type="ECO:0000256" key="4">
    <source>
        <dbReference type="ARBA" id="ARBA00022490"/>
    </source>
</evidence>
<evidence type="ECO:0000256" key="9">
    <source>
        <dbReference type="ARBA" id="ARBA00023235"/>
    </source>
</evidence>
<dbReference type="InterPro" id="IPR056375">
    <property type="entry name" value="Idi_bact"/>
</dbReference>
<feature type="active site" evidence="11">
    <location>
        <position position="75"/>
    </location>
</feature>
<evidence type="ECO:0000256" key="3">
    <source>
        <dbReference type="ARBA" id="ARBA00012057"/>
    </source>
</evidence>
<keyword evidence="5" id="KW-0479">Metal-binding</keyword>
<dbReference type="Proteomes" id="UP000886005">
    <property type="component" value="Unassembled WGS sequence"/>
</dbReference>
<keyword evidence="6" id="KW-0460">Magnesium</keyword>
<gene>
    <name evidence="13" type="ORF">ENJ10_11160</name>
</gene>
<dbReference type="NCBIfam" id="TIGR02150">
    <property type="entry name" value="IPP_isom_1"/>
    <property type="match status" value="1"/>
</dbReference>
<keyword evidence="8" id="KW-0414">Isoprene biosynthesis</keyword>
<keyword evidence="9 13" id="KW-0413">Isomerase</keyword>
<dbReference type="NCBIfam" id="NF002995">
    <property type="entry name" value="PRK03759.1"/>
    <property type="match status" value="1"/>
</dbReference>
<dbReference type="CDD" id="cd02885">
    <property type="entry name" value="NUDIX_IPP_Isomerase"/>
    <property type="match status" value="1"/>
</dbReference>
<dbReference type="PROSITE" id="PS51462">
    <property type="entry name" value="NUDIX"/>
    <property type="match status" value="1"/>
</dbReference>
<dbReference type="InterPro" id="IPR015797">
    <property type="entry name" value="NUDIX_hydrolase-like_dom_sf"/>
</dbReference>
<sequence>MSNTRIVSFDNEPLILVDSEDNVLGYETKERAHDGEGMLHRAFSIFIFNSAGEVLMQQRHGDKRLWPLIWSNSCCSHPRKGESGDQAAARRLYEELGLKTPLTYLYKFEYTAHYKNLGTEHELCSVYIGATDEAPNVNATEVADWHFIAPEELNARVAAHPEKFSPWFKMEWRELWDTYRPEIEKVIAGLKKS</sequence>
<dbReference type="InterPro" id="IPR011876">
    <property type="entry name" value="IsopentenylPP_isomerase_typ1"/>
</dbReference>
<keyword evidence="4" id="KW-0963">Cytoplasm</keyword>
<dbReference type="GO" id="GO:0050992">
    <property type="term" value="P:dimethylallyl diphosphate biosynthetic process"/>
    <property type="evidence" value="ECO:0007669"/>
    <property type="project" value="UniProtKB-UniPathway"/>
</dbReference>
<dbReference type="GO" id="GO:0004452">
    <property type="term" value="F:isopentenyl-diphosphate delta-isomerase activity"/>
    <property type="evidence" value="ECO:0007669"/>
    <property type="project" value="UniProtKB-UniRule"/>
</dbReference>
<evidence type="ECO:0000256" key="10">
    <source>
        <dbReference type="NCBIfam" id="TIGR02150"/>
    </source>
</evidence>
<feature type="active site" evidence="11">
    <location>
        <position position="122"/>
    </location>
</feature>
<reference evidence="13" key="1">
    <citation type="journal article" date="2020" name="mSystems">
        <title>Genome- and Community-Level Interaction Insights into Carbon Utilization and Element Cycling Functions of Hydrothermarchaeota in Hydrothermal Sediment.</title>
        <authorList>
            <person name="Zhou Z."/>
            <person name="Liu Y."/>
            <person name="Xu W."/>
            <person name="Pan J."/>
            <person name="Luo Z.H."/>
            <person name="Li M."/>
        </authorList>
    </citation>
    <scope>NUCLEOTIDE SEQUENCE [LARGE SCALE GENOMIC DNA]</scope>
    <source>
        <strain evidence="13">HyVt-456</strain>
    </source>
</reference>
<dbReference type="PANTHER" id="PTHR10885">
    <property type="entry name" value="ISOPENTENYL-DIPHOSPHATE DELTA-ISOMERASE"/>
    <property type="match status" value="1"/>
</dbReference>
<dbReference type="GO" id="GO:0005737">
    <property type="term" value="C:cytoplasm"/>
    <property type="evidence" value="ECO:0007669"/>
    <property type="project" value="TreeGrafter"/>
</dbReference>
<evidence type="ECO:0000256" key="5">
    <source>
        <dbReference type="ARBA" id="ARBA00022723"/>
    </source>
</evidence>
<evidence type="ECO:0000259" key="12">
    <source>
        <dbReference type="PROSITE" id="PS51462"/>
    </source>
</evidence>
<dbReference type="UniPathway" id="UPA00059">
    <property type="reaction ID" value="UER00104"/>
</dbReference>
<keyword evidence="7" id="KW-0464">Manganese</keyword>
<dbReference type="GO" id="GO:0046872">
    <property type="term" value="F:metal ion binding"/>
    <property type="evidence" value="ECO:0007669"/>
    <property type="project" value="UniProtKB-KW"/>
</dbReference>
<dbReference type="PIRSF" id="PIRSF018427">
    <property type="entry name" value="Isopntndiph_ism"/>
    <property type="match status" value="1"/>
</dbReference>
<comment type="similarity">
    <text evidence="2">Belongs to the IPP isomerase type 1 family.</text>
</comment>
<dbReference type="SUPFAM" id="SSF55811">
    <property type="entry name" value="Nudix"/>
    <property type="match status" value="1"/>
</dbReference>
<dbReference type="EC" id="5.3.3.2" evidence="3 10"/>
<evidence type="ECO:0000256" key="8">
    <source>
        <dbReference type="ARBA" id="ARBA00023229"/>
    </source>
</evidence>
<evidence type="ECO:0000256" key="2">
    <source>
        <dbReference type="ARBA" id="ARBA00007579"/>
    </source>
</evidence>
<dbReference type="PANTHER" id="PTHR10885:SF0">
    <property type="entry name" value="ISOPENTENYL-DIPHOSPHATE DELTA-ISOMERASE"/>
    <property type="match status" value="1"/>
</dbReference>
<evidence type="ECO:0000256" key="7">
    <source>
        <dbReference type="ARBA" id="ARBA00023211"/>
    </source>
</evidence>